<accession>A0A4Z2F2A5</accession>
<evidence type="ECO:0000313" key="1">
    <source>
        <dbReference type="EMBL" id="TNN34891.1"/>
    </source>
</evidence>
<reference evidence="1 2" key="1">
    <citation type="submission" date="2019-03" db="EMBL/GenBank/DDBJ databases">
        <title>First draft genome of Liparis tanakae, snailfish: a comprehensive survey of snailfish specific genes.</title>
        <authorList>
            <person name="Kim W."/>
            <person name="Song I."/>
            <person name="Jeong J.-H."/>
            <person name="Kim D."/>
            <person name="Kim S."/>
            <person name="Ryu S."/>
            <person name="Song J.Y."/>
            <person name="Lee S.K."/>
        </authorList>
    </citation>
    <scope>NUCLEOTIDE SEQUENCE [LARGE SCALE GENOMIC DNA]</scope>
    <source>
        <tissue evidence="1">Muscle</tissue>
    </source>
</reference>
<organism evidence="1 2">
    <name type="scientific">Liparis tanakae</name>
    <name type="common">Tanaka's snailfish</name>
    <dbReference type="NCBI Taxonomy" id="230148"/>
    <lineage>
        <taxon>Eukaryota</taxon>
        <taxon>Metazoa</taxon>
        <taxon>Chordata</taxon>
        <taxon>Craniata</taxon>
        <taxon>Vertebrata</taxon>
        <taxon>Euteleostomi</taxon>
        <taxon>Actinopterygii</taxon>
        <taxon>Neopterygii</taxon>
        <taxon>Teleostei</taxon>
        <taxon>Neoteleostei</taxon>
        <taxon>Acanthomorphata</taxon>
        <taxon>Eupercaria</taxon>
        <taxon>Perciformes</taxon>
        <taxon>Cottioidei</taxon>
        <taxon>Cottales</taxon>
        <taxon>Liparidae</taxon>
        <taxon>Liparis</taxon>
    </lineage>
</organism>
<keyword evidence="2" id="KW-1185">Reference proteome</keyword>
<protein>
    <submittedName>
        <fullName evidence="1">Uncharacterized protein</fullName>
    </submittedName>
</protein>
<comment type="caution">
    <text evidence="1">The sequence shown here is derived from an EMBL/GenBank/DDBJ whole genome shotgun (WGS) entry which is preliminary data.</text>
</comment>
<proteinExistence type="predicted"/>
<name>A0A4Z2F2A5_9TELE</name>
<dbReference type="AlphaFoldDB" id="A0A4Z2F2A5"/>
<dbReference type="EMBL" id="SRLO01001871">
    <property type="protein sequence ID" value="TNN34891.1"/>
    <property type="molecule type" value="Genomic_DNA"/>
</dbReference>
<dbReference type="Proteomes" id="UP000314294">
    <property type="component" value="Unassembled WGS sequence"/>
</dbReference>
<sequence>MNKDYNTEEGVADVNLRPVEPVAAAVCSVDDHDGGDDVGLQQVHSPPGVALFICVGAGSRPESRITVSIYGTGGISEDVVVAVRLGRPSTQGHVLCEGDVFDGVSDADLGSVESLGVTLSVGDLHGKHFVGYAQVQSPPGVGFTVFNVWLSSHIWLFRLVSSQLIATRCFDQRQRVSFSGSPVFPTAACHYVSTSRVAEQIKSHL</sequence>
<gene>
    <name evidence="1" type="ORF">EYF80_054940</name>
</gene>
<evidence type="ECO:0000313" key="2">
    <source>
        <dbReference type="Proteomes" id="UP000314294"/>
    </source>
</evidence>